<accession>A0A5C1Q5L4</accession>
<dbReference type="EMBL" id="CP035708">
    <property type="protein sequence ID" value="QEN02199.1"/>
    <property type="molecule type" value="Genomic_DNA"/>
</dbReference>
<evidence type="ECO:0000313" key="2">
    <source>
        <dbReference type="EMBL" id="QEN02199.1"/>
    </source>
</evidence>
<name>A0A5C1Q5L4_9BURK</name>
<proteinExistence type="predicted"/>
<evidence type="ECO:0000313" key="3">
    <source>
        <dbReference type="Proteomes" id="UP000323522"/>
    </source>
</evidence>
<reference evidence="1 4" key="2">
    <citation type="submission" date="2024-06" db="EMBL/GenBank/DDBJ databases">
        <title>Genomic Encyclopedia of Type Strains, Phase IV (KMG-IV): sequencing the most valuable type-strain genomes for metagenomic binning, comparative biology and taxonomic classification.</title>
        <authorList>
            <person name="Goeker M."/>
        </authorList>
    </citation>
    <scope>NUCLEOTIDE SEQUENCE [LARGE SCALE GENOMIC DNA]</scope>
    <source>
        <strain evidence="1 4">D-501</strain>
    </source>
</reference>
<dbReference type="AlphaFoldDB" id="A0A5C1Q5L4"/>
<sequence length="79" mass="8296">MCDVLMASTSLPPVPLRHGAVMASDADLARLMHWFFDGDPPPELAAPALQASEAGALLRRSGAGYDPRIMKTTGSRSSG</sequence>
<dbReference type="Proteomes" id="UP000323522">
    <property type="component" value="Chromosome"/>
</dbReference>
<reference evidence="2 3" key="1">
    <citation type="submission" date="2019-02" db="EMBL/GenBank/DDBJ databases">
        <title>Complete Genome Sequence and Methylome Analysis of Sphaerotilus natans subsp. sulfidivorans D-507.</title>
        <authorList>
            <person name="Fomenkov A."/>
            <person name="Gridneva E."/>
            <person name="Smolyakov D."/>
            <person name="Dubinina G."/>
            <person name="Vincze T."/>
            <person name="Grabovich M."/>
            <person name="Roberts R.J."/>
        </authorList>
    </citation>
    <scope>NUCLEOTIDE SEQUENCE [LARGE SCALE GENOMIC DNA]</scope>
    <source>
        <strain evidence="2 3">D-507</strain>
    </source>
</reference>
<gene>
    <name evidence="1" type="ORF">ABIC99_000732</name>
    <name evidence="2" type="ORF">EWH46_16485</name>
</gene>
<dbReference type="RefSeq" id="WP_149504825.1">
    <property type="nucleotide sequence ID" value="NZ_CP035708.1"/>
</dbReference>
<protein>
    <submittedName>
        <fullName evidence="2">Uncharacterized protein</fullName>
    </submittedName>
</protein>
<evidence type="ECO:0000313" key="1">
    <source>
        <dbReference type="EMBL" id="MET3602948.1"/>
    </source>
</evidence>
<dbReference type="EMBL" id="JBEPLS010000002">
    <property type="protein sequence ID" value="MET3602948.1"/>
    <property type="molecule type" value="Genomic_DNA"/>
</dbReference>
<organism evidence="2 3">
    <name type="scientific">Sphaerotilus sulfidivorans</name>
    <dbReference type="NCBI Taxonomy" id="639200"/>
    <lineage>
        <taxon>Bacteria</taxon>
        <taxon>Pseudomonadati</taxon>
        <taxon>Pseudomonadota</taxon>
        <taxon>Betaproteobacteria</taxon>
        <taxon>Burkholderiales</taxon>
        <taxon>Sphaerotilaceae</taxon>
        <taxon>Sphaerotilus</taxon>
    </lineage>
</organism>
<evidence type="ECO:0000313" key="4">
    <source>
        <dbReference type="Proteomes" id="UP001549111"/>
    </source>
</evidence>
<keyword evidence="4" id="KW-1185">Reference proteome</keyword>
<dbReference type="KEGG" id="snn:EWH46_16485"/>
<dbReference type="Proteomes" id="UP001549111">
    <property type="component" value="Unassembled WGS sequence"/>
</dbReference>